<dbReference type="GO" id="GO:0016740">
    <property type="term" value="F:transferase activity"/>
    <property type="evidence" value="ECO:0007669"/>
    <property type="project" value="UniProtKB-KW"/>
</dbReference>
<dbReference type="PANTHER" id="PTHR30349:SF64">
    <property type="entry name" value="PROPHAGE INTEGRASE INTD-RELATED"/>
    <property type="match status" value="1"/>
</dbReference>
<dbReference type="GO" id="GO:0016787">
    <property type="term" value="F:hydrolase activity"/>
    <property type="evidence" value="ECO:0007669"/>
    <property type="project" value="UniProtKB-KW"/>
</dbReference>
<dbReference type="InterPro" id="IPR013762">
    <property type="entry name" value="Integrase-like_cat_sf"/>
</dbReference>
<comment type="similarity">
    <text evidence="1">Belongs to the 'phage' integrase family.</text>
</comment>
<evidence type="ECO:0000256" key="1">
    <source>
        <dbReference type="ARBA" id="ARBA00008857"/>
    </source>
</evidence>
<evidence type="ECO:0000313" key="12">
    <source>
        <dbReference type="EMBL" id="WJJ55249.1"/>
    </source>
</evidence>
<dbReference type="GO" id="GO:0075713">
    <property type="term" value="P:establishment of integrated proviral latency"/>
    <property type="evidence" value="ECO:0007669"/>
    <property type="project" value="UniProtKB-KW"/>
</dbReference>
<keyword evidence="4" id="KW-0378">Hydrolase</keyword>
<proteinExistence type="inferred from homology"/>
<evidence type="ECO:0000256" key="5">
    <source>
        <dbReference type="ARBA" id="ARBA00022908"/>
    </source>
</evidence>
<dbReference type="GO" id="GO:0003677">
    <property type="term" value="F:DNA binding"/>
    <property type="evidence" value="ECO:0007669"/>
    <property type="project" value="UniProtKB-UniRule"/>
</dbReference>
<dbReference type="SUPFAM" id="SSF56349">
    <property type="entry name" value="DNA breaking-rejoining enzymes"/>
    <property type="match status" value="1"/>
</dbReference>
<dbReference type="GO" id="GO:0044826">
    <property type="term" value="P:viral genome integration into host DNA"/>
    <property type="evidence" value="ECO:0007669"/>
    <property type="project" value="UniProtKB-KW"/>
</dbReference>
<evidence type="ECO:0000256" key="9">
    <source>
        <dbReference type="PROSITE-ProRule" id="PRU01248"/>
    </source>
</evidence>
<name>A0AAT9V7G2_9CAUD</name>
<evidence type="ECO:0000256" key="3">
    <source>
        <dbReference type="ARBA" id="ARBA00022679"/>
    </source>
</evidence>
<dbReference type="GO" id="GO:0015074">
    <property type="term" value="P:DNA integration"/>
    <property type="evidence" value="ECO:0007669"/>
    <property type="project" value="UniProtKB-KW"/>
</dbReference>
<accession>A0AAT9V7G2</accession>
<evidence type="ECO:0000256" key="7">
    <source>
        <dbReference type="ARBA" id="ARBA00023172"/>
    </source>
</evidence>
<evidence type="ECO:0000256" key="6">
    <source>
        <dbReference type="ARBA" id="ARBA00023125"/>
    </source>
</evidence>
<dbReference type="PROSITE" id="PS51898">
    <property type="entry name" value="TYR_RECOMBINASE"/>
    <property type="match status" value="1"/>
</dbReference>
<protein>
    <recommendedName>
        <fullName evidence="2">Integrase</fullName>
    </recommendedName>
</protein>
<sequence length="335" mass="38542">MQTNTQLINVESVYSEIVTILRAKARKSENTAKIYYDDFKQFCNDSLHISIEEITEEDLRKITPKRLMEYQEYLCSRYAGATVNRKINAIRSIFKKLAADPQRNLHVDIFNVLDAVECDTKHNGVLTLSETLKMIELAKELRNGEEKSLIIELAAQTGIRLSAIMGATWSEFSNVDGIWVFSTTEKKEKRNKVVERPIPNDLYERLLTLKRDGVETVFSIDKRTMQRVVPDLATKMGIPAERKITFHSLKKMGINYILEKTGDVNQAAQFANHESIQTAYNSYFEKHNKDFASMPSYTMLQQLDLSPLEELSREELLNLIMQCKDSTKIDILSRV</sequence>
<organism evidence="12">
    <name type="scientific">Alicyclobacillus phage KKP_3916</name>
    <dbReference type="NCBI Taxonomy" id="3040651"/>
    <lineage>
        <taxon>Viruses</taxon>
        <taxon>Duplodnaviria</taxon>
        <taxon>Heunggongvirae</taxon>
        <taxon>Uroviricota</taxon>
        <taxon>Caudoviricetes</taxon>
    </lineage>
</organism>
<dbReference type="Gene3D" id="1.10.150.130">
    <property type="match status" value="1"/>
</dbReference>
<keyword evidence="6 9" id="KW-0238">DNA-binding</keyword>
<dbReference type="CDD" id="cd00397">
    <property type="entry name" value="DNA_BRE_C"/>
    <property type="match status" value="1"/>
</dbReference>
<dbReference type="PROSITE" id="PS51900">
    <property type="entry name" value="CB"/>
    <property type="match status" value="1"/>
</dbReference>
<gene>
    <name evidence="12" type="ORF">QB910_000005</name>
</gene>
<evidence type="ECO:0000259" key="11">
    <source>
        <dbReference type="PROSITE" id="PS51900"/>
    </source>
</evidence>
<dbReference type="InterPro" id="IPR044068">
    <property type="entry name" value="CB"/>
</dbReference>
<dbReference type="InterPro" id="IPR010998">
    <property type="entry name" value="Integrase_recombinase_N"/>
</dbReference>
<keyword evidence="8" id="KW-1179">Viral genome integration</keyword>
<evidence type="ECO:0000256" key="2">
    <source>
        <dbReference type="ARBA" id="ARBA00016082"/>
    </source>
</evidence>
<dbReference type="InterPro" id="IPR050090">
    <property type="entry name" value="Tyrosine_recombinase_XerCD"/>
</dbReference>
<dbReference type="EMBL" id="OQ846916">
    <property type="protein sequence ID" value="WJJ55249.1"/>
    <property type="molecule type" value="Genomic_DNA"/>
</dbReference>
<dbReference type="PANTHER" id="PTHR30349">
    <property type="entry name" value="PHAGE INTEGRASE-RELATED"/>
    <property type="match status" value="1"/>
</dbReference>
<keyword evidence="3" id="KW-0808">Transferase</keyword>
<keyword evidence="5" id="KW-0229">DNA integration</keyword>
<dbReference type="InterPro" id="IPR002104">
    <property type="entry name" value="Integrase_catalytic"/>
</dbReference>
<dbReference type="InterPro" id="IPR011010">
    <property type="entry name" value="DNA_brk_join_enz"/>
</dbReference>
<dbReference type="GO" id="GO:0006310">
    <property type="term" value="P:DNA recombination"/>
    <property type="evidence" value="ECO:0007669"/>
    <property type="project" value="UniProtKB-KW"/>
</dbReference>
<keyword evidence="7" id="KW-0233">DNA recombination</keyword>
<evidence type="ECO:0000256" key="8">
    <source>
        <dbReference type="ARBA" id="ARBA00023195"/>
    </source>
</evidence>
<feature type="domain" description="Core-binding (CB)" evidence="11">
    <location>
        <begin position="8"/>
        <end position="98"/>
    </location>
</feature>
<evidence type="ECO:0000259" key="10">
    <source>
        <dbReference type="PROSITE" id="PS51898"/>
    </source>
</evidence>
<keyword evidence="8" id="KW-1160">Virus entry into host cell</keyword>
<dbReference type="Pfam" id="PF00589">
    <property type="entry name" value="Phage_integrase"/>
    <property type="match status" value="1"/>
</dbReference>
<reference evidence="12" key="1">
    <citation type="submission" date="2023-04" db="EMBL/GenBank/DDBJ databases">
        <title>Characterization and genome study of newly isolated Alicyclobacillus-specific phaga.</title>
        <authorList>
            <person name="Shymialevich D."/>
            <person name="Wojcicki M."/>
            <person name="Srednicka P."/>
            <person name="Swider O."/>
        </authorList>
    </citation>
    <scope>NUCLEOTIDE SEQUENCE</scope>
</reference>
<dbReference type="Gene3D" id="1.10.443.10">
    <property type="entry name" value="Intergrase catalytic core"/>
    <property type="match status" value="1"/>
</dbReference>
<evidence type="ECO:0000256" key="4">
    <source>
        <dbReference type="ARBA" id="ARBA00022801"/>
    </source>
</evidence>
<feature type="domain" description="Tyr recombinase" evidence="10">
    <location>
        <begin position="121"/>
        <end position="299"/>
    </location>
</feature>